<dbReference type="RefSeq" id="WP_124329372.1">
    <property type="nucleotide sequence ID" value="NZ_BEXT01000001.1"/>
</dbReference>
<comment type="caution">
    <text evidence="3">The sequence shown here is derived from an EMBL/GenBank/DDBJ whole genome shotgun (WGS) entry which is preliminary data.</text>
</comment>
<reference evidence="4" key="2">
    <citation type="submission" date="2019-01" db="EMBL/GenBank/DDBJ databases">
        <title>Genome sequence of Desulfonema ishimotonii strain Tokyo 01.</title>
        <authorList>
            <person name="Fukui M."/>
        </authorList>
    </citation>
    <scope>NUCLEOTIDE SEQUENCE [LARGE SCALE GENOMIC DNA]</scope>
    <source>
        <strain evidence="4">Tokyo 01</strain>
    </source>
</reference>
<evidence type="ECO:0000313" key="3">
    <source>
        <dbReference type="EMBL" id="GBC62177.1"/>
    </source>
</evidence>
<dbReference type="Gene3D" id="3.10.129.10">
    <property type="entry name" value="Hotdog Thioesterase"/>
    <property type="match status" value="1"/>
</dbReference>
<dbReference type="Pfam" id="PF13279">
    <property type="entry name" value="4HBT_2"/>
    <property type="match status" value="1"/>
</dbReference>
<evidence type="ECO:0000313" key="4">
    <source>
        <dbReference type="Proteomes" id="UP000288096"/>
    </source>
</evidence>
<organism evidence="3 4">
    <name type="scientific">Desulfonema ishimotonii</name>
    <dbReference type="NCBI Taxonomy" id="45657"/>
    <lineage>
        <taxon>Bacteria</taxon>
        <taxon>Pseudomonadati</taxon>
        <taxon>Thermodesulfobacteriota</taxon>
        <taxon>Desulfobacteria</taxon>
        <taxon>Desulfobacterales</taxon>
        <taxon>Desulfococcaceae</taxon>
        <taxon>Desulfonema</taxon>
    </lineage>
</organism>
<dbReference type="Proteomes" id="UP000288096">
    <property type="component" value="Unassembled WGS sequence"/>
</dbReference>
<dbReference type="OrthoDB" id="9799036at2"/>
<dbReference type="PANTHER" id="PTHR31793">
    <property type="entry name" value="4-HYDROXYBENZOYL-COA THIOESTERASE FAMILY MEMBER"/>
    <property type="match status" value="1"/>
</dbReference>
<comment type="similarity">
    <text evidence="1">Belongs to the 4-hydroxybenzoyl-CoA thioesterase family.</text>
</comment>
<gene>
    <name evidence="3" type="ORF">DENIS_3145</name>
</gene>
<dbReference type="CDD" id="cd00586">
    <property type="entry name" value="4HBT"/>
    <property type="match status" value="1"/>
</dbReference>
<dbReference type="SUPFAM" id="SSF54637">
    <property type="entry name" value="Thioesterase/thiol ester dehydrase-isomerase"/>
    <property type="match status" value="1"/>
</dbReference>
<dbReference type="InterPro" id="IPR029069">
    <property type="entry name" value="HotDog_dom_sf"/>
</dbReference>
<protein>
    <submittedName>
        <fullName evidence="3">Thioesterase</fullName>
    </submittedName>
</protein>
<keyword evidence="4" id="KW-1185">Reference proteome</keyword>
<evidence type="ECO:0000256" key="2">
    <source>
        <dbReference type="ARBA" id="ARBA00022801"/>
    </source>
</evidence>
<dbReference type="PANTHER" id="PTHR31793:SF27">
    <property type="entry name" value="NOVEL THIOESTERASE SUPERFAMILY DOMAIN AND SAPOSIN A-TYPE DOMAIN CONTAINING PROTEIN (0610012H03RIK)"/>
    <property type="match status" value="1"/>
</dbReference>
<dbReference type="EMBL" id="BEXT01000001">
    <property type="protein sequence ID" value="GBC62177.1"/>
    <property type="molecule type" value="Genomic_DNA"/>
</dbReference>
<dbReference type="AlphaFoldDB" id="A0A401FZ02"/>
<evidence type="ECO:0000256" key="1">
    <source>
        <dbReference type="ARBA" id="ARBA00005953"/>
    </source>
</evidence>
<dbReference type="InterPro" id="IPR050563">
    <property type="entry name" value="4-hydroxybenzoyl-CoA_TE"/>
</dbReference>
<dbReference type="GO" id="GO:0047617">
    <property type="term" value="F:fatty acyl-CoA hydrolase activity"/>
    <property type="evidence" value="ECO:0007669"/>
    <property type="project" value="TreeGrafter"/>
</dbReference>
<accession>A0A401FZ02</accession>
<sequence length="142" mass="15831">MSRVHLDLPGRFEFSTTLPIRISDINYGGHLANDAVLTLAHEARMQFLHRFGFSELDISGIGLVIADAVVVYRAEGFYGDVLTAEVAAGDLSRCGCDIYYRFSNRENGREIARAKTGIVFLDYATRKMVSVPEPFKKAFFTS</sequence>
<name>A0A401FZ02_9BACT</name>
<proteinExistence type="inferred from homology"/>
<keyword evidence="2" id="KW-0378">Hydrolase</keyword>
<reference evidence="4" key="1">
    <citation type="submission" date="2017-11" db="EMBL/GenBank/DDBJ databases">
        <authorList>
            <person name="Watanabe M."/>
            <person name="Kojima H."/>
        </authorList>
    </citation>
    <scope>NUCLEOTIDE SEQUENCE [LARGE SCALE GENOMIC DNA]</scope>
    <source>
        <strain evidence="4">Tokyo 01</strain>
    </source>
</reference>